<feature type="region of interest" description="Disordered" evidence="1">
    <location>
        <begin position="28"/>
        <end position="74"/>
    </location>
</feature>
<evidence type="ECO:0000313" key="2">
    <source>
        <dbReference type="EMBL" id="KAB2808318.1"/>
    </source>
</evidence>
<dbReference type="AlphaFoldDB" id="A0A7J5DT38"/>
<organism evidence="2 3">
    <name type="scientific">Nocardioides simplex</name>
    <name type="common">Arthrobacter simplex</name>
    <dbReference type="NCBI Taxonomy" id="2045"/>
    <lineage>
        <taxon>Bacteria</taxon>
        <taxon>Bacillati</taxon>
        <taxon>Actinomycetota</taxon>
        <taxon>Actinomycetes</taxon>
        <taxon>Propionibacteriales</taxon>
        <taxon>Nocardioidaceae</taxon>
        <taxon>Pimelobacter</taxon>
    </lineage>
</organism>
<feature type="compositionally biased region" description="Low complexity" evidence="1">
    <location>
        <begin position="42"/>
        <end position="68"/>
    </location>
</feature>
<dbReference type="RefSeq" id="WP_151581998.1">
    <property type="nucleotide sequence ID" value="NZ_WBVM01000003.1"/>
</dbReference>
<evidence type="ECO:0000313" key="3">
    <source>
        <dbReference type="Proteomes" id="UP000449906"/>
    </source>
</evidence>
<dbReference type="Proteomes" id="UP000449906">
    <property type="component" value="Unassembled WGS sequence"/>
</dbReference>
<gene>
    <name evidence="2" type="ORF">F9L07_22650</name>
</gene>
<proteinExistence type="predicted"/>
<protein>
    <submittedName>
        <fullName evidence="2">Uncharacterized protein</fullName>
    </submittedName>
</protein>
<comment type="caution">
    <text evidence="2">The sequence shown here is derived from an EMBL/GenBank/DDBJ whole genome shotgun (WGS) entry which is preliminary data.</text>
</comment>
<dbReference type="EMBL" id="WBVM01000003">
    <property type="protein sequence ID" value="KAB2808318.1"/>
    <property type="molecule type" value="Genomic_DNA"/>
</dbReference>
<name>A0A7J5DT38_NOCSI</name>
<sequence length="74" mass="7451">MPRVTGPNGLEIPVSDDMAAALLRHRDGEYQLTDTDGATGESKPAPAKKTAAKKTAAAKSTDTDGATGSTPPAA</sequence>
<accession>A0A7J5DT38</accession>
<reference evidence="2 3" key="1">
    <citation type="submission" date="2019-09" db="EMBL/GenBank/DDBJ databases">
        <title>Pimelobacter sp. isolated from Paulinella.</title>
        <authorList>
            <person name="Jeong S.E."/>
        </authorList>
    </citation>
    <scope>NUCLEOTIDE SEQUENCE [LARGE SCALE GENOMIC DNA]</scope>
    <source>
        <strain evidence="2 3">Pch-N</strain>
    </source>
</reference>
<evidence type="ECO:0000256" key="1">
    <source>
        <dbReference type="SAM" id="MobiDB-lite"/>
    </source>
</evidence>